<feature type="transmembrane region" description="Helical" evidence="7">
    <location>
        <begin position="377"/>
        <end position="394"/>
    </location>
</feature>
<feature type="transmembrane region" description="Helical" evidence="7">
    <location>
        <begin position="272"/>
        <end position="291"/>
    </location>
</feature>
<dbReference type="GO" id="GO:0005886">
    <property type="term" value="C:plasma membrane"/>
    <property type="evidence" value="ECO:0007669"/>
    <property type="project" value="UniProtKB-SubCell"/>
</dbReference>
<accession>A0A934NNM8</accession>
<keyword evidence="3" id="KW-1003">Cell membrane</keyword>
<gene>
    <name evidence="9" type="primary">eccD</name>
    <name evidence="9" type="ORF">JGU71_06745</name>
</gene>
<sequence>MPQVEPSGSELGAISEPELSRVSILGGNTQLDIGLPSSVPIAVFMPGLVSLIESRNPDLSEHDDGVDEKAQHWTLARLGQDAIAPNKTLTDAEVFDGELLVLRPVAAKETPALFDDVIDAVSQLSASAFRSWSPSSARWMGFFASVLAVVSAGVLLGTAKSQNAGAAAAGIALLVAIGALIAATIAARMYAAPLTSTVLSLCSVILIFVGITLVVPNGIGSAHLLLGFTATLLAAIVAYRITGVGATMVAATATVSVFGAIASFVVMVEGPALRGVGAAMIAVAVLVISMAPRLAIALARLPLPPVPTAGGAIDPLDHEQRPTVEGIGAIGATALPSASKLVHRARTANQFQSGIVIGAMLNVVLGAVLAADPFGVSRWQGVTLAVIAAIILCLRGRSFADLTQASTLIGGGCVAFVALILALTLGDRLDLVPAAVLLLVFATAAMLFGVAAPTADVSPVVRRFGEITEYILIAMIVPLMFWIMDLYSVMRNL</sequence>
<keyword evidence="10" id="KW-1185">Reference proteome</keyword>
<feature type="transmembrane region" description="Helical" evidence="7">
    <location>
        <begin position="221"/>
        <end position="239"/>
    </location>
</feature>
<evidence type="ECO:0000259" key="8">
    <source>
        <dbReference type="Pfam" id="PF19053"/>
    </source>
</evidence>
<feature type="transmembrane region" description="Helical" evidence="7">
    <location>
        <begin position="194"/>
        <end position="215"/>
    </location>
</feature>
<dbReference type="Pfam" id="PF19053">
    <property type="entry name" value="EccD"/>
    <property type="match status" value="1"/>
</dbReference>
<dbReference type="Pfam" id="PF08817">
    <property type="entry name" value="YukD"/>
    <property type="match status" value="1"/>
</dbReference>
<dbReference type="AlphaFoldDB" id="A0A934NNM8"/>
<comment type="subcellular location">
    <subcellularLocation>
        <location evidence="1">Cell membrane</location>
        <topology evidence="1">Multi-pass membrane protein</topology>
    </subcellularLocation>
</comment>
<name>A0A934NNM8_9NOCA</name>
<dbReference type="InterPro" id="IPR044049">
    <property type="entry name" value="EccD_transm"/>
</dbReference>
<feature type="transmembrane region" description="Helical" evidence="7">
    <location>
        <begin position="246"/>
        <end position="266"/>
    </location>
</feature>
<dbReference type="NCBIfam" id="TIGR03920">
    <property type="entry name" value="T7SS_EccD"/>
    <property type="match status" value="1"/>
</dbReference>
<feature type="transmembrane region" description="Helical" evidence="7">
    <location>
        <begin position="165"/>
        <end position="187"/>
    </location>
</feature>
<comment type="caution">
    <text evidence="9">The sequence shown here is derived from an EMBL/GenBank/DDBJ whole genome shotgun (WGS) entry which is preliminary data.</text>
</comment>
<feature type="transmembrane region" description="Helical" evidence="7">
    <location>
        <begin position="406"/>
        <end position="425"/>
    </location>
</feature>
<feature type="transmembrane region" description="Helical" evidence="7">
    <location>
        <begin position="431"/>
        <end position="455"/>
    </location>
</feature>
<dbReference type="Proteomes" id="UP000655868">
    <property type="component" value="Unassembled WGS sequence"/>
</dbReference>
<feature type="domain" description="EccD-like transmembrane" evidence="8">
    <location>
        <begin position="137"/>
        <end position="493"/>
    </location>
</feature>
<evidence type="ECO:0000256" key="2">
    <source>
        <dbReference type="ARBA" id="ARBA00006162"/>
    </source>
</evidence>
<feature type="transmembrane region" description="Helical" evidence="7">
    <location>
        <begin position="467"/>
        <end position="484"/>
    </location>
</feature>
<proteinExistence type="inferred from homology"/>
<evidence type="ECO:0000256" key="5">
    <source>
        <dbReference type="ARBA" id="ARBA00022989"/>
    </source>
</evidence>
<reference evidence="9" key="1">
    <citation type="submission" date="2020-12" db="EMBL/GenBank/DDBJ databases">
        <title>Antrihabitans popcorni sp. nov. and Antrihabitans auranticaus sp. nov., isolated from a larva cave.</title>
        <authorList>
            <person name="Lee S.D."/>
            <person name="Kim I.S."/>
        </authorList>
    </citation>
    <scope>NUCLEOTIDE SEQUENCE</scope>
    <source>
        <strain evidence="9">YC3-6</strain>
    </source>
</reference>
<evidence type="ECO:0000256" key="7">
    <source>
        <dbReference type="SAM" id="Phobius"/>
    </source>
</evidence>
<dbReference type="InterPro" id="IPR006707">
    <property type="entry name" value="T7SS_EccD"/>
</dbReference>
<feature type="transmembrane region" description="Helical" evidence="7">
    <location>
        <begin position="351"/>
        <end position="371"/>
    </location>
</feature>
<evidence type="ECO:0000256" key="3">
    <source>
        <dbReference type="ARBA" id="ARBA00022475"/>
    </source>
</evidence>
<comment type="similarity">
    <text evidence="2">Belongs to the EccD/Snm4 family.</text>
</comment>
<dbReference type="EMBL" id="JAEMNV010000002">
    <property type="protein sequence ID" value="MBJ8338576.1"/>
    <property type="molecule type" value="Genomic_DNA"/>
</dbReference>
<evidence type="ECO:0000256" key="1">
    <source>
        <dbReference type="ARBA" id="ARBA00004651"/>
    </source>
</evidence>
<dbReference type="PIRSF" id="PIRSF017804">
    <property type="entry name" value="Secretion_EccD1"/>
    <property type="match status" value="1"/>
</dbReference>
<protein>
    <submittedName>
        <fullName evidence="9">Type VII secretion integral membrane protein EccD</fullName>
    </submittedName>
</protein>
<feature type="transmembrane region" description="Helical" evidence="7">
    <location>
        <begin position="139"/>
        <end position="159"/>
    </location>
</feature>
<keyword evidence="5 7" id="KW-1133">Transmembrane helix</keyword>
<evidence type="ECO:0000313" key="10">
    <source>
        <dbReference type="Proteomes" id="UP000655868"/>
    </source>
</evidence>
<keyword evidence="4 7" id="KW-0812">Transmembrane</keyword>
<keyword evidence="6 7" id="KW-0472">Membrane</keyword>
<evidence type="ECO:0000256" key="4">
    <source>
        <dbReference type="ARBA" id="ARBA00022692"/>
    </source>
</evidence>
<dbReference type="Gene3D" id="3.10.20.90">
    <property type="entry name" value="Phosphatidylinositol 3-kinase Catalytic Subunit, Chain A, domain 1"/>
    <property type="match status" value="1"/>
</dbReference>
<organism evidence="9 10">
    <name type="scientific">Antrihabitans stalagmiti</name>
    <dbReference type="NCBI Taxonomy" id="2799499"/>
    <lineage>
        <taxon>Bacteria</taxon>
        <taxon>Bacillati</taxon>
        <taxon>Actinomycetota</taxon>
        <taxon>Actinomycetes</taxon>
        <taxon>Mycobacteriales</taxon>
        <taxon>Nocardiaceae</taxon>
        <taxon>Antrihabitans</taxon>
    </lineage>
</organism>
<dbReference type="InterPro" id="IPR024962">
    <property type="entry name" value="YukD-like"/>
</dbReference>
<evidence type="ECO:0000313" key="9">
    <source>
        <dbReference type="EMBL" id="MBJ8338576.1"/>
    </source>
</evidence>
<evidence type="ECO:0000256" key="6">
    <source>
        <dbReference type="ARBA" id="ARBA00023136"/>
    </source>
</evidence>